<protein>
    <submittedName>
        <fullName evidence="1">Uncharacterized protein</fullName>
    </submittedName>
</protein>
<evidence type="ECO:0000313" key="1">
    <source>
        <dbReference type="EMBL" id="QJA70127.1"/>
    </source>
</evidence>
<reference evidence="1" key="1">
    <citation type="submission" date="2020-03" db="EMBL/GenBank/DDBJ databases">
        <title>The deep terrestrial virosphere.</title>
        <authorList>
            <person name="Holmfeldt K."/>
            <person name="Nilsson E."/>
            <person name="Simone D."/>
            <person name="Lopez-Fernandez M."/>
            <person name="Wu X."/>
            <person name="de Brujin I."/>
            <person name="Lundin D."/>
            <person name="Andersson A."/>
            <person name="Bertilsson S."/>
            <person name="Dopson M."/>
        </authorList>
    </citation>
    <scope>NUCLEOTIDE SEQUENCE</scope>
    <source>
        <strain evidence="1">MM415A03972</strain>
    </source>
</reference>
<dbReference type="AlphaFoldDB" id="A0A6M3JMP0"/>
<dbReference type="EMBL" id="MT141766">
    <property type="protein sequence ID" value="QJA70127.1"/>
    <property type="molecule type" value="Genomic_DNA"/>
</dbReference>
<name>A0A6M3JMP0_9ZZZZ</name>
<accession>A0A6M3JMP0</accession>
<organism evidence="1">
    <name type="scientific">viral metagenome</name>
    <dbReference type="NCBI Taxonomy" id="1070528"/>
    <lineage>
        <taxon>unclassified sequences</taxon>
        <taxon>metagenomes</taxon>
        <taxon>organismal metagenomes</taxon>
    </lineage>
</organism>
<proteinExistence type="predicted"/>
<gene>
    <name evidence="1" type="ORF">MM415A03972_0004</name>
</gene>
<sequence length="63" mass="6623">MSSPTRLEAWDRFAAAGLLSRGPHLAPGRAAEEAAATATALLAERDRLCKSGMFRPEGAGEPE</sequence>